<dbReference type="PANTHER" id="PTHR43618">
    <property type="entry name" value="7-ALPHA-HYDROXYSTEROID DEHYDROGENASE"/>
    <property type="match status" value="1"/>
</dbReference>
<keyword evidence="2" id="KW-0521">NADP</keyword>
<dbReference type="EMBL" id="JABSND010000050">
    <property type="protein sequence ID" value="KAI6300557.1"/>
    <property type="molecule type" value="Genomic_DNA"/>
</dbReference>
<dbReference type="PANTHER" id="PTHR43618:SF18">
    <property type="entry name" value="SHORT CHAIN DEHYDROGENASE_REDUCTASE FAMILY (AFU_ORTHOLOGUE AFUA_5G12480)"/>
    <property type="match status" value="1"/>
</dbReference>
<dbReference type="InterPro" id="IPR002347">
    <property type="entry name" value="SDR_fam"/>
</dbReference>
<evidence type="ECO:0000256" key="2">
    <source>
        <dbReference type="ARBA" id="ARBA00022857"/>
    </source>
</evidence>
<dbReference type="Pfam" id="PF13561">
    <property type="entry name" value="adh_short_C2"/>
    <property type="match status" value="1"/>
</dbReference>
<dbReference type="InterPro" id="IPR052178">
    <property type="entry name" value="Sec_Metab_Biosynth_SDR"/>
</dbReference>
<dbReference type="Proteomes" id="UP001059893">
    <property type="component" value="Unassembled WGS sequence"/>
</dbReference>
<proteinExistence type="inferred from homology"/>
<evidence type="ECO:0000256" key="1">
    <source>
        <dbReference type="ARBA" id="ARBA00006484"/>
    </source>
</evidence>
<comment type="caution">
    <text evidence="4">The sequence shown here is derived from an EMBL/GenBank/DDBJ whole genome shotgun (WGS) entry which is preliminary data.</text>
</comment>
<dbReference type="InterPro" id="IPR036291">
    <property type="entry name" value="NAD(P)-bd_dom_sf"/>
</dbReference>
<reference evidence="4" key="1">
    <citation type="submission" date="2021-01" db="EMBL/GenBank/DDBJ databases">
        <title>Deciphering the adaptive evolutionary patterns associated with biogeogrpahic diversity in the finger millet blast pathogen Magnaporthe oryzae in Eastern Africa.</title>
        <authorList>
            <person name="Onyema G."/>
            <person name="Shittu T.A."/>
            <person name="Dodsworth S."/>
            <person name="Devilliers S."/>
            <person name="Muthumeenakshi S."/>
            <person name="Sreenivasaprasad S."/>
        </authorList>
    </citation>
    <scope>NUCLEOTIDE SEQUENCE</scope>
    <source>
        <strain evidence="4">D15/s37</strain>
    </source>
</reference>
<dbReference type="Gene3D" id="3.40.50.720">
    <property type="entry name" value="NAD(P)-binding Rossmann-like Domain"/>
    <property type="match status" value="1"/>
</dbReference>
<sequence length="311" mass="32271">MGDISLAATAAAALFRVDGIVAVITGGGTGIGLMMTKALLNNGAKKVYILGRRMEVLEKAVEECGAAAKGVVVPVQCDVTSKPSIQGAVDVVTSEVGYVNLVVANSGAFGPPNRYDPTKTISELRQTLFDDVDMNEVTQTFHINVTGAYFTMLGFLELLDAGNKSAVDKGTYGAPLTPGGTAPSIQSQVVFNASVAGYLKSIRSPPSYGGSKAALLQLTKVAATMLATYGIRVNGLAPGLFPSELASVLIGSRNPETESPDLPTFIPARKFGGDEEMGGTILYLASRAGSYCDGLILVVDGGRLAFTNSTY</sequence>
<evidence type="ECO:0000256" key="3">
    <source>
        <dbReference type="ARBA" id="ARBA00023002"/>
    </source>
</evidence>
<dbReference type="CDD" id="cd05233">
    <property type="entry name" value="SDR_c"/>
    <property type="match status" value="1"/>
</dbReference>
<protein>
    <submittedName>
        <fullName evidence="4">Secondary metabolism biosynthetic enzyme</fullName>
    </submittedName>
</protein>
<evidence type="ECO:0000313" key="5">
    <source>
        <dbReference type="Proteomes" id="UP001059893"/>
    </source>
</evidence>
<dbReference type="SUPFAM" id="SSF51735">
    <property type="entry name" value="NAD(P)-binding Rossmann-fold domains"/>
    <property type="match status" value="1"/>
</dbReference>
<keyword evidence="3" id="KW-0560">Oxidoreductase</keyword>
<dbReference type="Pfam" id="PF00106">
    <property type="entry name" value="adh_short"/>
    <property type="match status" value="1"/>
</dbReference>
<name>A0ABQ8NQA4_PYRGI</name>
<accession>A0ABQ8NQA4</accession>
<dbReference type="PRINTS" id="PR00081">
    <property type="entry name" value="GDHRDH"/>
</dbReference>
<keyword evidence="5" id="KW-1185">Reference proteome</keyword>
<organism evidence="4 5">
    <name type="scientific">Pyricularia grisea</name>
    <name type="common">Crabgrass-specific blast fungus</name>
    <name type="synonym">Magnaporthe grisea</name>
    <dbReference type="NCBI Taxonomy" id="148305"/>
    <lineage>
        <taxon>Eukaryota</taxon>
        <taxon>Fungi</taxon>
        <taxon>Dikarya</taxon>
        <taxon>Ascomycota</taxon>
        <taxon>Pezizomycotina</taxon>
        <taxon>Sordariomycetes</taxon>
        <taxon>Sordariomycetidae</taxon>
        <taxon>Magnaporthales</taxon>
        <taxon>Pyriculariaceae</taxon>
        <taxon>Pyricularia</taxon>
    </lineage>
</organism>
<gene>
    <name evidence="4" type="ORF">MCOR33_003715</name>
</gene>
<comment type="similarity">
    <text evidence="1">Belongs to the short-chain dehydrogenases/reductases (SDR) family.</text>
</comment>
<evidence type="ECO:0000313" key="4">
    <source>
        <dbReference type="EMBL" id="KAI6300557.1"/>
    </source>
</evidence>